<dbReference type="Gene3D" id="6.20.50.160">
    <property type="match status" value="1"/>
</dbReference>
<evidence type="ECO:0000259" key="3">
    <source>
        <dbReference type="SMART" id="SM01359"/>
    </source>
</evidence>
<proteinExistence type="predicted"/>
<dbReference type="Pfam" id="PF07703">
    <property type="entry name" value="A2M_BRD"/>
    <property type="match status" value="1"/>
</dbReference>
<evidence type="ECO:0000313" key="4">
    <source>
        <dbReference type="EMBL" id="PIK59846.1"/>
    </source>
</evidence>
<dbReference type="PANTHER" id="PTHR11412:SF136">
    <property type="entry name" value="CD109 ANTIGEN"/>
    <property type="match status" value="1"/>
</dbReference>
<comment type="caution">
    <text evidence="4">The sequence shown here is derived from an EMBL/GenBank/DDBJ whole genome shotgun (WGS) entry which is preliminary data.</text>
</comment>
<keyword evidence="1" id="KW-0732">Signal</keyword>
<dbReference type="AlphaFoldDB" id="A0A2G8LHW8"/>
<gene>
    <name evidence="4" type="ORF">BSL78_03218</name>
</gene>
<sequence length="197" mass="21040">MESVFKGHSTGNFAEPLGLMAFPPSVITRSDVCHEHSSLSSDLKIQSDRFHVLVTAAPVHSPPPAATSRHDLWIIARGNIVSTGTTLGLTQIAFQLTQEMTPHARLIAYYVREDGEVVLDVIEFPVEGAITHQVGIDFVGRTEASPGDTVTLSVTADAGAFIGLLGIDRSVSLFRDGNDITRGDVSGLITDKKESTG</sequence>
<evidence type="ECO:0000313" key="5">
    <source>
        <dbReference type="Proteomes" id="UP000230750"/>
    </source>
</evidence>
<dbReference type="STRING" id="307972.A0A2G8LHW8"/>
<evidence type="ECO:0000256" key="2">
    <source>
        <dbReference type="ARBA" id="ARBA00022966"/>
    </source>
</evidence>
<dbReference type="EMBL" id="MRZV01000072">
    <property type="protein sequence ID" value="PIK59846.1"/>
    <property type="molecule type" value="Genomic_DNA"/>
</dbReference>
<dbReference type="OrthoDB" id="9998011at2759"/>
<dbReference type="Gene3D" id="2.60.40.1930">
    <property type="match status" value="1"/>
</dbReference>
<dbReference type="PANTHER" id="PTHR11412">
    <property type="entry name" value="MACROGLOBULIN / COMPLEMENT"/>
    <property type="match status" value="1"/>
</dbReference>
<dbReference type="InterPro" id="IPR050473">
    <property type="entry name" value="A2M/Complement_sys"/>
</dbReference>
<dbReference type="InterPro" id="IPR011625">
    <property type="entry name" value="A2M_N_BRD"/>
</dbReference>
<keyword evidence="5" id="KW-1185">Reference proteome</keyword>
<evidence type="ECO:0000256" key="1">
    <source>
        <dbReference type="ARBA" id="ARBA00022729"/>
    </source>
</evidence>
<dbReference type="Proteomes" id="UP000230750">
    <property type="component" value="Unassembled WGS sequence"/>
</dbReference>
<accession>A0A2G8LHW8</accession>
<keyword evidence="2" id="KW-0882">Thioester bond</keyword>
<dbReference type="SMART" id="SM01359">
    <property type="entry name" value="A2M_N_2"/>
    <property type="match status" value="1"/>
</dbReference>
<reference evidence="4 5" key="1">
    <citation type="journal article" date="2017" name="PLoS Biol.">
        <title>The sea cucumber genome provides insights into morphological evolution and visceral regeneration.</title>
        <authorList>
            <person name="Zhang X."/>
            <person name="Sun L."/>
            <person name="Yuan J."/>
            <person name="Sun Y."/>
            <person name="Gao Y."/>
            <person name="Zhang L."/>
            <person name="Li S."/>
            <person name="Dai H."/>
            <person name="Hamel J.F."/>
            <person name="Liu C."/>
            <person name="Yu Y."/>
            <person name="Liu S."/>
            <person name="Lin W."/>
            <person name="Guo K."/>
            <person name="Jin S."/>
            <person name="Xu P."/>
            <person name="Storey K.B."/>
            <person name="Huan P."/>
            <person name="Zhang T."/>
            <person name="Zhou Y."/>
            <person name="Zhang J."/>
            <person name="Lin C."/>
            <person name="Li X."/>
            <person name="Xing L."/>
            <person name="Huo D."/>
            <person name="Sun M."/>
            <person name="Wang L."/>
            <person name="Mercier A."/>
            <person name="Li F."/>
            <person name="Yang H."/>
            <person name="Xiang J."/>
        </authorList>
    </citation>
    <scope>NUCLEOTIDE SEQUENCE [LARGE SCALE GENOMIC DNA]</scope>
    <source>
        <strain evidence="4">Shaxun</strain>
        <tissue evidence="4">Muscle</tissue>
    </source>
</reference>
<organism evidence="4 5">
    <name type="scientific">Stichopus japonicus</name>
    <name type="common">Sea cucumber</name>
    <dbReference type="NCBI Taxonomy" id="307972"/>
    <lineage>
        <taxon>Eukaryota</taxon>
        <taxon>Metazoa</taxon>
        <taxon>Echinodermata</taxon>
        <taxon>Eleutherozoa</taxon>
        <taxon>Echinozoa</taxon>
        <taxon>Holothuroidea</taxon>
        <taxon>Aspidochirotacea</taxon>
        <taxon>Aspidochirotida</taxon>
        <taxon>Stichopodidae</taxon>
        <taxon>Apostichopus</taxon>
    </lineage>
</organism>
<protein>
    <recommendedName>
        <fullName evidence="3">Alpha-2-macroglobulin bait region domain-containing protein</fullName>
    </recommendedName>
</protein>
<name>A0A2G8LHW8_STIJA</name>
<feature type="domain" description="Alpha-2-macroglobulin bait region" evidence="3">
    <location>
        <begin position="43"/>
        <end position="174"/>
    </location>
</feature>